<dbReference type="InterPro" id="IPR007235">
    <property type="entry name" value="Glyco_trans_28_C"/>
</dbReference>
<dbReference type="PANTHER" id="PTHR43025:SF3">
    <property type="entry name" value="MONOGALACTOSYLDIACYLGLYCEROL SYNTHASE 1, CHLOROPLASTIC"/>
    <property type="match status" value="1"/>
</dbReference>
<dbReference type="Proteomes" id="UP000239706">
    <property type="component" value="Unassembled WGS sequence"/>
</dbReference>
<dbReference type="AlphaFoldDB" id="A0A2T0B7R4"/>
<evidence type="ECO:0000256" key="4">
    <source>
        <dbReference type="ARBA" id="ARBA00022679"/>
    </source>
</evidence>
<dbReference type="SUPFAM" id="SSF53756">
    <property type="entry name" value="UDP-Glycosyltransferase/glycogen phosphorylase"/>
    <property type="match status" value="1"/>
</dbReference>
<feature type="domain" description="Diacylglycerol glucosyltransferase N-terminal" evidence="6">
    <location>
        <begin position="16"/>
        <end position="178"/>
    </location>
</feature>
<evidence type="ECO:0000259" key="5">
    <source>
        <dbReference type="Pfam" id="PF04101"/>
    </source>
</evidence>
<dbReference type="Pfam" id="PF06925">
    <property type="entry name" value="MGDG_synth"/>
    <property type="match status" value="1"/>
</dbReference>
<evidence type="ECO:0000256" key="3">
    <source>
        <dbReference type="ARBA" id="ARBA00022676"/>
    </source>
</evidence>
<evidence type="ECO:0000313" key="8">
    <source>
        <dbReference type="Proteomes" id="UP000239706"/>
    </source>
</evidence>
<dbReference type="GO" id="GO:0016020">
    <property type="term" value="C:membrane"/>
    <property type="evidence" value="ECO:0007669"/>
    <property type="project" value="UniProtKB-SubCell"/>
</dbReference>
<keyword evidence="3 7" id="KW-0328">Glycosyltransferase</keyword>
<evidence type="ECO:0000313" key="7">
    <source>
        <dbReference type="EMBL" id="PRR79930.1"/>
    </source>
</evidence>
<dbReference type="EMBL" id="PVXO01000012">
    <property type="protein sequence ID" value="PRR79930.1"/>
    <property type="molecule type" value="Genomic_DNA"/>
</dbReference>
<evidence type="ECO:0000256" key="1">
    <source>
        <dbReference type="ARBA" id="ARBA00004370"/>
    </source>
</evidence>
<sequence>MDKILFISSNYTGNGHKSIIQSLYNQFEKLNQGISIEEVDAFLLGGVFTKTLSKLYNKVAVFAPRLWGALYKLGNKIPSLINSFIESTIKKNFLKLIQESKPNLIVTVHPAFIGSIINILEKNGLNIPVIVIVADLDNISHLWADKRSLYTLCPSKESYNSLVELGIPKDRLRIFGFPTRDIFNHVSAENVHIPIACTVDNSRLNFFIMNGSQGGSFSKQISESLLENFNCNVVILVGKNTRLKKSLESYLKPKYPDRITVYGFTDKVNYYMMNSDILLIRASPNVLMEAINLCKPIIITGSFTGQEEKNPQFVTRNNLGVECEDINKLPQVVRELIDNNGKMLKEIRESQLKFRQPNAASDIVKFIVSVLQNIKNKRD</sequence>
<dbReference type="PANTHER" id="PTHR43025">
    <property type="entry name" value="MONOGALACTOSYLDIACYLGLYCEROL SYNTHASE"/>
    <property type="match status" value="1"/>
</dbReference>
<dbReference type="Pfam" id="PF04101">
    <property type="entry name" value="Glyco_tran_28_C"/>
    <property type="match status" value="1"/>
</dbReference>
<name>A0A2T0B7R4_9CLOT</name>
<reference evidence="7 8" key="1">
    <citation type="submission" date="2018-03" db="EMBL/GenBank/DDBJ databases">
        <title>Genome sequence of Clostridium liquoris DSM 100320.</title>
        <authorList>
            <person name="Poehlein A."/>
            <person name="Daniel R."/>
        </authorList>
    </citation>
    <scope>NUCLEOTIDE SEQUENCE [LARGE SCALE GENOMIC DNA]</scope>
    <source>
        <strain evidence="7 8">DSM 100320</strain>
    </source>
</reference>
<feature type="domain" description="Glycosyl transferase family 28 C-terminal" evidence="5">
    <location>
        <begin position="207"/>
        <end position="353"/>
    </location>
</feature>
<dbReference type="Gene3D" id="3.40.50.2000">
    <property type="entry name" value="Glycogen Phosphorylase B"/>
    <property type="match status" value="1"/>
</dbReference>
<dbReference type="InterPro" id="IPR009695">
    <property type="entry name" value="Diacylglyc_glucosyltr_N"/>
</dbReference>
<protein>
    <submittedName>
        <fullName evidence="7">Processive diacylglycerol beta-glucosyltransferase</fullName>
        <ecNumber evidence="7">2.4.1.-</ecNumber>
    </submittedName>
</protein>
<dbReference type="EC" id="2.4.1.-" evidence="7"/>
<dbReference type="GO" id="GO:0009247">
    <property type="term" value="P:glycolipid biosynthetic process"/>
    <property type="evidence" value="ECO:0007669"/>
    <property type="project" value="InterPro"/>
</dbReference>
<comment type="similarity">
    <text evidence="2">Belongs to the glycosyltransferase 28 family.</text>
</comment>
<keyword evidence="4 7" id="KW-0808">Transferase</keyword>
<dbReference type="RefSeq" id="WP_170063636.1">
    <property type="nucleotide sequence ID" value="NZ_PVXO01000012.1"/>
</dbReference>
<evidence type="ECO:0000256" key="2">
    <source>
        <dbReference type="ARBA" id="ARBA00006962"/>
    </source>
</evidence>
<organism evidence="7 8">
    <name type="scientific">Clostridium liquoris</name>
    <dbReference type="NCBI Taxonomy" id="1289519"/>
    <lineage>
        <taxon>Bacteria</taxon>
        <taxon>Bacillati</taxon>
        <taxon>Bacillota</taxon>
        <taxon>Clostridia</taxon>
        <taxon>Eubacteriales</taxon>
        <taxon>Clostridiaceae</taxon>
        <taxon>Clostridium</taxon>
    </lineage>
</organism>
<dbReference type="InterPro" id="IPR050519">
    <property type="entry name" value="Glycosyltransf_28_UgtP"/>
</dbReference>
<comment type="subcellular location">
    <subcellularLocation>
        <location evidence="1">Membrane</location>
    </subcellularLocation>
</comment>
<dbReference type="GO" id="GO:0016758">
    <property type="term" value="F:hexosyltransferase activity"/>
    <property type="evidence" value="ECO:0007669"/>
    <property type="project" value="InterPro"/>
</dbReference>
<keyword evidence="8" id="KW-1185">Reference proteome</keyword>
<proteinExistence type="inferred from homology"/>
<evidence type="ECO:0000259" key="6">
    <source>
        <dbReference type="Pfam" id="PF06925"/>
    </source>
</evidence>
<comment type="caution">
    <text evidence="7">The sequence shown here is derived from an EMBL/GenBank/DDBJ whole genome shotgun (WGS) entry which is preliminary data.</text>
</comment>
<gene>
    <name evidence="7" type="primary">ugtP_2</name>
    <name evidence="7" type="ORF">CLLI_06630</name>
</gene>
<accession>A0A2T0B7R4</accession>